<evidence type="ECO:0000259" key="1">
    <source>
        <dbReference type="PROSITE" id="PS50202"/>
    </source>
</evidence>
<name>A0A811JWC9_9BILA</name>
<dbReference type="Gene3D" id="2.60.40.10">
    <property type="entry name" value="Immunoglobulins"/>
    <property type="match status" value="1"/>
</dbReference>
<keyword evidence="3" id="KW-1185">Reference proteome</keyword>
<dbReference type="Proteomes" id="UP000783686">
    <property type="component" value="Unassembled WGS sequence"/>
</dbReference>
<accession>A0A811JWC9</accession>
<dbReference type="PANTHER" id="PTHR22947:SF3">
    <property type="entry name" value="MSP DOMAIN-CONTAINING PROTEIN-RELATED"/>
    <property type="match status" value="1"/>
</dbReference>
<protein>
    <recommendedName>
        <fullName evidence="1">MSP domain-containing protein</fullName>
    </recommendedName>
</protein>
<proteinExistence type="predicted"/>
<evidence type="ECO:0000313" key="2">
    <source>
        <dbReference type="EMBL" id="CAD5207819.1"/>
    </source>
</evidence>
<dbReference type="InterPro" id="IPR051774">
    <property type="entry name" value="Sperm-specific_class_P"/>
</dbReference>
<reference evidence="2" key="1">
    <citation type="submission" date="2020-09" db="EMBL/GenBank/DDBJ databases">
        <authorList>
            <person name="Kikuchi T."/>
        </authorList>
    </citation>
    <scope>NUCLEOTIDE SEQUENCE</scope>
    <source>
        <strain evidence="2">SH1</strain>
    </source>
</reference>
<dbReference type="EMBL" id="CAJFDH010000001">
    <property type="protein sequence ID" value="CAD5207819.1"/>
    <property type="molecule type" value="Genomic_DNA"/>
</dbReference>
<dbReference type="SUPFAM" id="SSF49354">
    <property type="entry name" value="PapD-like"/>
    <property type="match status" value="1"/>
</dbReference>
<organism evidence="2 3">
    <name type="scientific">Bursaphelenchus okinawaensis</name>
    <dbReference type="NCBI Taxonomy" id="465554"/>
    <lineage>
        <taxon>Eukaryota</taxon>
        <taxon>Metazoa</taxon>
        <taxon>Ecdysozoa</taxon>
        <taxon>Nematoda</taxon>
        <taxon>Chromadorea</taxon>
        <taxon>Rhabditida</taxon>
        <taxon>Tylenchina</taxon>
        <taxon>Tylenchomorpha</taxon>
        <taxon>Aphelenchoidea</taxon>
        <taxon>Aphelenchoididae</taxon>
        <taxon>Bursaphelenchus</taxon>
    </lineage>
</organism>
<dbReference type="InterPro" id="IPR013783">
    <property type="entry name" value="Ig-like_fold"/>
</dbReference>
<comment type="caution">
    <text evidence="2">The sequence shown here is derived from an EMBL/GenBank/DDBJ whole genome shotgun (WGS) entry which is preliminary data.</text>
</comment>
<sequence>MPPKAPTQEKLVPLIDVSPKSQKVAAAGGSFQLQLTSIADKPAAIRIKTSNNEFYRVKPVYQVIKPKEKKTLDVVRIPGPASKDKIIVQSMETREDEEPQDPFKAGCLPIEIHIEITAA</sequence>
<evidence type="ECO:0000313" key="3">
    <source>
        <dbReference type="Proteomes" id="UP000614601"/>
    </source>
</evidence>
<dbReference type="OrthoDB" id="264603at2759"/>
<gene>
    <name evidence="2" type="ORF">BOKJ2_LOCUS2388</name>
</gene>
<dbReference type="Proteomes" id="UP000614601">
    <property type="component" value="Unassembled WGS sequence"/>
</dbReference>
<dbReference type="AlphaFoldDB" id="A0A811JWC9"/>
<feature type="domain" description="MSP" evidence="1">
    <location>
        <begin position="1"/>
        <end position="119"/>
    </location>
</feature>
<dbReference type="EMBL" id="CAJFCW020000001">
    <property type="protein sequence ID" value="CAG9086678.1"/>
    <property type="molecule type" value="Genomic_DNA"/>
</dbReference>
<dbReference type="PROSITE" id="PS50202">
    <property type="entry name" value="MSP"/>
    <property type="match status" value="1"/>
</dbReference>
<dbReference type="InterPro" id="IPR008962">
    <property type="entry name" value="PapD-like_sf"/>
</dbReference>
<dbReference type="Pfam" id="PF00635">
    <property type="entry name" value="Motile_Sperm"/>
    <property type="match status" value="1"/>
</dbReference>
<dbReference type="PANTHER" id="PTHR22947">
    <property type="entry name" value="MAJOR SPERM PROTEIN"/>
    <property type="match status" value="1"/>
</dbReference>
<dbReference type="InterPro" id="IPR000535">
    <property type="entry name" value="MSP_dom"/>
</dbReference>